<evidence type="ECO:0000313" key="2">
    <source>
        <dbReference type="Proteomes" id="UP000215902"/>
    </source>
</evidence>
<keyword evidence="2" id="KW-1185">Reference proteome</keyword>
<proteinExistence type="predicted"/>
<comment type="caution">
    <text evidence="1">The sequence shown here is derived from an EMBL/GenBank/DDBJ whole genome shotgun (WGS) entry which is preliminary data.</text>
</comment>
<reference evidence="1 2" key="1">
    <citation type="submission" date="2017-06" db="EMBL/GenBank/DDBJ databases">
        <title>A platform for efficient transgenesis in Macrostomum lignano, a flatworm model organism for stem cell research.</title>
        <authorList>
            <person name="Berezikov E."/>
        </authorList>
    </citation>
    <scope>NUCLEOTIDE SEQUENCE [LARGE SCALE GENOMIC DNA]</scope>
    <source>
        <strain evidence="1">DV1</strain>
        <tissue evidence="1">Whole organism</tissue>
    </source>
</reference>
<organism evidence="1 2">
    <name type="scientific">Macrostomum lignano</name>
    <dbReference type="NCBI Taxonomy" id="282301"/>
    <lineage>
        <taxon>Eukaryota</taxon>
        <taxon>Metazoa</taxon>
        <taxon>Spiralia</taxon>
        <taxon>Lophotrochozoa</taxon>
        <taxon>Platyhelminthes</taxon>
        <taxon>Rhabditophora</taxon>
        <taxon>Macrostomorpha</taxon>
        <taxon>Macrostomida</taxon>
        <taxon>Macrostomidae</taxon>
        <taxon>Macrostomum</taxon>
    </lineage>
</organism>
<accession>A0A267G3B8</accession>
<protein>
    <submittedName>
        <fullName evidence="1">Uncharacterized protein</fullName>
    </submittedName>
</protein>
<dbReference type="AlphaFoldDB" id="A0A267G3B8"/>
<evidence type="ECO:0000313" key="1">
    <source>
        <dbReference type="EMBL" id="PAA80493.1"/>
    </source>
</evidence>
<dbReference type="Proteomes" id="UP000215902">
    <property type="component" value="Unassembled WGS sequence"/>
</dbReference>
<sequence length="79" mass="9240">FTAQKLSAARQHIKNTAINFMEETEQPICRFCGLEEPAGRRKRIEWIECPSCLFWYHKICWNSWKSTANVCSDCARLDA</sequence>
<dbReference type="SUPFAM" id="SSF57903">
    <property type="entry name" value="FYVE/PHD zinc finger"/>
    <property type="match status" value="1"/>
</dbReference>
<gene>
    <name evidence="1" type="ORF">BOX15_Mlig012886g1</name>
</gene>
<dbReference type="InterPro" id="IPR011011">
    <property type="entry name" value="Znf_FYVE_PHD"/>
</dbReference>
<name>A0A267G3B8_9PLAT</name>
<dbReference type="EMBL" id="NIVC01000578">
    <property type="protein sequence ID" value="PAA80493.1"/>
    <property type="molecule type" value="Genomic_DNA"/>
</dbReference>
<feature type="non-terminal residue" evidence="1">
    <location>
        <position position="1"/>
    </location>
</feature>